<keyword evidence="1" id="KW-0175">Coiled coil</keyword>
<evidence type="ECO:0000313" key="4">
    <source>
        <dbReference type="Proteomes" id="UP000182259"/>
    </source>
</evidence>
<evidence type="ECO:0000313" key="3">
    <source>
        <dbReference type="EMBL" id="SGZ48376.1"/>
    </source>
</evidence>
<feature type="compositionally biased region" description="Polar residues" evidence="2">
    <location>
        <begin position="52"/>
        <end position="69"/>
    </location>
</feature>
<gene>
    <name evidence="3" type="ORF">SAMEA4029009_CIC11G00000000454</name>
</gene>
<reference evidence="4" key="1">
    <citation type="submission" date="2016-10" db="EMBL/GenBank/DDBJ databases">
        <authorList>
            <person name="Geijer C."/>
            <person name="Jareborg N."/>
            <person name="Dainat J."/>
        </authorList>
    </citation>
    <scope>NUCLEOTIDE SEQUENCE [LARGE SCALE GENOMIC DNA]</scope>
    <source>
        <strain evidence="4">PYCC 4715</strain>
    </source>
</reference>
<feature type="coiled-coil region" evidence="1">
    <location>
        <begin position="200"/>
        <end position="330"/>
    </location>
</feature>
<name>A0A1L0FV40_9ASCO</name>
<organism evidence="3 4">
    <name type="scientific">Sungouiella intermedia</name>
    <dbReference type="NCBI Taxonomy" id="45354"/>
    <lineage>
        <taxon>Eukaryota</taxon>
        <taxon>Fungi</taxon>
        <taxon>Dikarya</taxon>
        <taxon>Ascomycota</taxon>
        <taxon>Saccharomycotina</taxon>
        <taxon>Pichiomycetes</taxon>
        <taxon>Metschnikowiaceae</taxon>
        <taxon>Sungouiella</taxon>
    </lineage>
</organism>
<accession>A0A1L0FV40</accession>
<dbReference type="Proteomes" id="UP000182259">
    <property type="component" value="Chromosome I"/>
</dbReference>
<evidence type="ECO:0000256" key="1">
    <source>
        <dbReference type="SAM" id="Coils"/>
    </source>
</evidence>
<evidence type="ECO:0000256" key="2">
    <source>
        <dbReference type="SAM" id="MobiDB-lite"/>
    </source>
</evidence>
<feature type="region of interest" description="Disordered" evidence="2">
    <location>
        <begin position="52"/>
        <end position="73"/>
    </location>
</feature>
<feature type="region of interest" description="Disordered" evidence="2">
    <location>
        <begin position="16"/>
        <end position="36"/>
    </location>
</feature>
<dbReference type="EMBL" id="LT635764">
    <property type="protein sequence ID" value="SGZ48376.1"/>
    <property type="molecule type" value="Genomic_DNA"/>
</dbReference>
<protein>
    <submittedName>
        <fullName evidence="3">CIC11C00000000454</fullName>
    </submittedName>
</protein>
<sequence length="571" mass="66284">MPKKLSLADKYALAKGNSSSSQAKGELTSRYKAGSSSRIDLSYRRKLPIERMTNSSRFSGTANRTQSIPGTFGSPIKALHSTPSKAKRPFSMYKILPYLPQKMEIKAKFSNKVQKDRLWLKRSILPELVQSKNAGVFGKLRGFLTGLKPPNDEFKRLSTSIKKELNIQPEDKSSVSFDEAFAPREKKADNLDFDEVDANVQLAKKSLEEQRLRKVQLELEEKVKQQDEKIRELTSEHERELYLTKASYEARIVELNERVSQLSEMAANTHREIENERLKELEKSVRKENESFLVYQKETVRMFEDMKLRLEEKEKELNKKEREIQEEARKSLFSSPKLFVTPKAEPSDPPSETVATTSHNTSFAEINIEHVNAMSALNKEHIKLETELKKTEKQFNHLLYLVNTLPEQLFLKDNLTESQWNSQILELRSELENTSGQTEKPANPYEEKLSALVSFLERFRVEFAEDKQKAYELYEPKKLQQTEKKVKQLTKSVRKKQTKREDNIRELQYVVNLLLVDEKNYDFLTIKESINGLREITDLLRQQDVAVSTLKQLTTIQKKLEEIHLIVGDHK</sequence>
<dbReference type="AlphaFoldDB" id="A0A1L0FV40"/>
<proteinExistence type="predicted"/>